<dbReference type="Proteomes" id="UP000007264">
    <property type="component" value="Unassembled WGS sequence"/>
</dbReference>
<dbReference type="AlphaFoldDB" id="I0YXY8"/>
<dbReference type="KEGG" id="csl:COCSUDRAFT_15796"/>
<evidence type="ECO:0000313" key="8">
    <source>
        <dbReference type="Proteomes" id="UP000007264"/>
    </source>
</evidence>
<reference evidence="7 8" key="1">
    <citation type="journal article" date="2012" name="Genome Biol.">
        <title>The genome of the polar eukaryotic microalga coccomyxa subellipsoidea reveals traits of cold adaptation.</title>
        <authorList>
            <person name="Blanc G."/>
            <person name="Agarkova I."/>
            <person name="Grimwood J."/>
            <person name="Kuo A."/>
            <person name="Brueggeman A."/>
            <person name="Dunigan D."/>
            <person name="Gurnon J."/>
            <person name="Ladunga I."/>
            <person name="Lindquist E."/>
            <person name="Lucas S."/>
            <person name="Pangilinan J."/>
            <person name="Proschold T."/>
            <person name="Salamov A."/>
            <person name="Schmutz J."/>
            <person name="Weeks D."/>
            <person name="Yamada T."/>
            <person name="Claverie J.M."/>
            <person name="Grigoriev I."/>
            <person name="Van Etten J."/>
            <person name="Lomsadze A."/>
            <person name="Borodovsky M."/>
        </authorList>
    </citation>
    <scope>NUCLEOTIDE SEQUENCE [LARGE SCALE GENOMIC DNA]</scope>
    <source>
        <strain evidence="7 8">C-169</strain>
    </source>
</reference>
<dbReference type="PROSITE" id="PS51032">
    <property type="entry name" value="AP2_ERF"/>
    <property type="match status" value="2"/>
</dbReference>
<keyword evidence="5" id="KW-0539">Nucleus</keyword>
<feature type="non-terminal residue" evidence="7">
    <location>
        <position position="1"/>
    </location>
</feature>
<keyword evidence="3" id="KW-0238">DNA-binding</keyword>
<keyword evidence="2" id="KW-0805">Transcription regulation</keyword>
<comment type="subcellular location">
    <subcellularLocation>
        <location evidence="1">Nucleus</location>
    </subcellularLocation>
</comment>
<keyword evidence="4" id="KW-0804">Transcription</keyword>
<dbReference type="eggNOG" id="ENOG502R1D7">
    <property type="taxonomic scope" value="Eukaryota"/>
</dbReference>
<dbReference type="InterPro" id="IPR036955">
    <property type="entry name" value="AP2/ERF_dom_sf"/>
</dbReference>
<dbReference type="InterPro" id="IPR016177">
    <property type="entry name" value="DNA-bd_dom_sf"/>
</dbReference>
<dbReference type="EMBL" id="AGSI01000008">
    <property type="protein sequence ID" value="EIE23257.1"/>
    <property type="molecule type" value="Genomic_DNA"/>
</dbReference>
<dbReference type="GO" id="GO:0003700">
    <property type="term" value="F:DNA-binding transcription factor activity"/>
    <property type="evidence" value="ECO:0007669"/>
    <property type="project" value="InterPro"/>
</dbReference>
<proteinExistence type="predicted"/>
<accession>I0YXY8</accession>
<dbReference type="PANTHER" id="PTHR32467:SF90">
    <property type="entry name" value="AP2-LIKE ETHYLENE-RESPONSIVE TRANSCRIPTION FACTOR AIL1"/>
    <property type="match status" value="1"/>
</dbReference>
<evidence type="ECO:0000259" key="6">
    <source>
        <dbReference type="PROSITE" id="PS51032"/>
    </source>
</evidence>
<dbReference type="SUPFAM" id="SSF54171">
    <property type="entry name" value="DNA-binding domain"/>
    <property type="match status" value="2"/>
</dbReference>
<dbReference type="GeneID" id="17041245"/>
<feature type="domain" description="AP2/ERF" evidence="6">
    <location>
        <begin position="72"/>
        <end position="128"/>
    </location>
</feature>
<evidence type="ECO:0000256" key="3">
    <source>
        <dbReference type="ARBA" id="ARBA00023125"/>
    </source>
</evidence>
<dbReference type="SMART" id="SM00380">
    <property type="entry name" value="AP2"/>
    <property type="match status" value="2"/>
</dbReference>
<dbReference type="CDD" id="cd00018">
    <property type="entry name" value="AP2"/>
    <property type="match status" value="2"/>
</dbReference>
<dbReference type="Gene3D" id="3.30.730.10">
    <property type="entry name" value="AP2/ERF domain"/>
    <property type="match status" value="2"/>
</dbReference>
<dbReference type="PRINTS" id="PR00367">
    <property type="entry name" value="ETHRSPELEMNT"/>
</dbReference>
<dbReference type="STRING" id="574566.I0YXY8"/>
<evidence type="ECO:0000256" key="1">
    <source>
        <dbReference type="ARBA" id="ARBA00004123"/>
    </source>
</evidence>
<dbReference type="InterPro" id="IPR001471">
    <property type="entry name" value="AP2/ERF_dom"/>
</dbReference>
<dbReference type="GO" id="GO:0005634">
    <property type="term" value="C:nucleus"/>
    <property type="evidence" value="ECO:0007669"/>
    <property type="project" value="UniProtKB-SubCell"/>
</dbReference>
<gene>
    <name evidence="7" type="ORF">COCSUDRAFT_15796</name>
</gene>
<evidence type="ECO:0000256" key="4">
    <source>
        <dbReference type="ARBA" id="ARBA00023163"/>
    </source>
</evidence>
<dbReference type="RefSeq" id="XP_005647801.1">
    <property type="nucleotide sequence ID" value="XM_005647744.1"/>
</dbReference>
<evidence type="ECO:0000313" key="7">
    <source>
        <dbReference type="EMBL" id="EIE23257.1"/>
    </source>
</evidence>
<dbReference type="OrthoDB" id="207175at2759"/>
<dbReference type="GO" id="GO:0003677">
    <property type="term" value="F:DNA binding"/>
    <property type="evidence" value="ECO:0007669"/>
    <property type="project" value="UniProtKB-KW"/>
</dbReference>
<comment type="caution">
    <text evidence="7">The sequence shown here is derived from an EMBL/GenBank/DDBJ whole genome shotgun (WGS) entry which is preliminary data.</text>
</comment>
<organism evidence="7 8">
    <name type="scientific">Coccomyxa subellipsoidea (strain C-169)</name>
    <name type="common">Green microalga</name>
    <dbReference type="NCBI Taxonomy" id="574566"/>
    <lineage>
        <taxon>Eukaryota</taxon>
        <taxon>Viridiplantae</taxon>
        <taxon>Chlorophyta</taxon>
        <taxon>core chlorophytes</taxon>
        <taxon>Trebouxiophyceae</taxon>
        <taxon>Trebouxiophyceae incertae sedis</taxon>
        <taxon>Coccomyxaceae</taxon>
        <taxon>Coccomyxa</taxon>
        <taxon>Coccomyxa subellipsoidea</taxon>
    </lineage>
</organism>
<evidence type="ECO:0000256" key="5">
    <source>
        <dbReference type="ARBA" id="ARBA00023242"/>
    </source>
</evidence>
<name>I0YXY8_COCSC</name>
<dbReference type="PANTHER" id="PTHR32467">
    <property type="entry name" value="AP2-LIKE ETHYLENE-RESPONSIVE TRANSCRIPTION FACTOR"/>
    <property type="match status" value="1"/>
</dbReference>
<keyword evidence="8" id="KW-1185">Reference proteome</keyword>
<protein>
    <submittedName>
        <fullName evidence="7">AP2-domain-containing protein</fullName>
    </submittedName>
</protein>
<evidence type="ECO:0000256" key="2">
    <source>
        <dbReference type="ARBA" id="ARBA00023015"/>
    </source>
</evidence>
<sequence length="159" mass="17429">GKQAYLGGYSTEEEAAEAHDVAALKCHGLKAKTNFHISRYTALLDRLDSVPMNELVMAIRRTSPGFTRGSSSFRGVTQHKSGRWEVRIGLRGSKHVYLGLHSSEVEAARVYDRALVLLTGSSAATNFPVSNYTKELEAYQMCGPCLSCSLKYSLCPPNL</sequence>
<feature type="domain" description="AP2/ERF" evidence="6">
    <location>
        <begin position="1"/>
        <end position="36"/>
    </location>
</feature>